<dbReference type="Pfam" id="PF10346">
    <property type="entry name" value="Con-6"/>
    <property type="match status" value="2"/>
</dbReference>
<organism evidence="2 4">
    <name type="scientific">Rhodotorula toruloides</name>
    <name type="common">Yeast</name>
    <name type="synonym">Rhodosporidium toruloides</name>
    <dbReference type="NCBI Taxonomy" id="5286"/>
    <lineage>
        <taxon>Eukaryota</taxon>
        <taxon>Fungi</taxon>
        <taxon>Dikarya</taxon>
        <taxon>Basidiomycota</taxon>
        <taxon>Pucciniomycotina</taxon>
        <taxon>Microbotryomycetes</taxon>
        <taxon>Sporidiobolales</taxon>
        <taxon>Sporidiobolaceae</taxon>
        <taxon>Rhodotorula</taxon>
    </lineage>
</organism>
<feature type="compositionally biased region" description="Low complexity" evidence="1">
    <location>
        <begin position="105"/>
        <end position="117"/>
    </location>
</feature>
<protein>
    <submittedName>
        <fullName evidence="2">FGENESH: predicted gene_13.188 protein</fullName>
    </submittedName>
</protein>
<reference evidence="2 4" key="1">
    <citation type="submission" date="2015-07" db="EMBL/GenBank/DDBJ databases">
        <authorList>
            <person name="Cajimat M.N.B."/>
            <person name="Milazzo M.L."/>
            <person name="Fulhorst C.F."/>
        </authorList>
    </citation>
    <scope>NUCLEOTIDE SEQUENCE [LARGE SCALE GENOMIC DNA]</scope>
    <source>
        <strain evidence="2">Single colony</strain>
    </source>
</reference>
<evidence type="ECO:0000256" key="1">
    <source>
        <dbReference type="SAM" id="MobiDB-lite"/>
    </source>
</evidence>
<gene>
    <name evidence="2" type="primary">FGENESH: predicted gene_13.188</name>
    <name evidence="3" type="ORF">AAT19DRAFT_10650</name>
    <name evidence="2" type="ORF">BN2166_0063580</name>
</gene>
<feature type="compositionally biased region" description="Basic and acidic residues" evidence="1">
    <location>
        <begin position="44"/>
        <end position="65"/>
    </location>
</feature>
<keyword evidence="4" id="KW-1185">Reference proteome</keyword>
<sequence length="161" mass="17583">MTHELQVEGDKVVERDEQGNVISEKDYAHVIRGYKAATHNPRVSSEHKKEAAEILQDLEKAHGDTPEASAGASTSPKHHGEGHKGRPHVEKHVVEGGEHEHGHAKAATGSSGSGSSAAHEEEVHRHRVIGGLKANLHRDDRSEETKESIREKLQEMGEEAD</sequence>
<reference evidence="3 5" key="2">
    <citation type="journal article" date="2018" name="Elife">
        <title>Functional genomics of lipid metabolism in the oleaginous yeast Rhodosporidium toruloides.</title>
        <authorList>
            <person name="Coradetti S.T."/>
            <person name="Pinel D."/>
            <person name="Geiselman G."/>
            <person name="Ito M."/>
            <person name="Mondo S."/>
            <person name="Reilly M.C."/>
            <person name="Cheng Y.F."/>
            <person name="Bauer S."/>
            <person name="Grigoriev I."/>
            <person name="Gladden J.M."/>
            <person name="Simmons B.A."/>
            <person name="Brem R."/>
            <person name="Arkin A.P."/>
            <person name="Skerker J.M."/>
        </authorList>
    </citation>
    <scope>NUCLEOTIDE SEQUENCE [LARGE SCALE GENOMIC DNA]</scope>
    <source>
        <strain evidence="3 5">NBRC 0880</strain>
    </source>
</reference>
<dbReference type="EMBL" id="CWKI01000013">
    <property type="protein sequence ID" value="CTR10497.1"/>
    <property type="molecule type" value="Genomic_DNA"/>
</dbReference>
<dbReference type="GO" id="GO:0005737">
    <property type="term" value="C:cytoplasm"/>
    <property type="evidence" value="ECO:0007669"/>
    <property type="project" value="TreeGrafter"/>
</dbReference>
<dbReference type="PANTHER" id="PTHR36576">
    <property type="entry name" value="UPF0654 PROTEIN C11D3.01C-RELATED"/>
    <property type="match status" value="1"/>
</dbReference>
<evidence type="ECO:0000313" key="3">
    <source>
        <dbReference type="EMBL" id="PRQ71110.1"/>
    </source>
</evidence>
<dbReference type="OrthoDB" id="5419162at2759"/>
<evidence type="ECO:0000313" key="5">
    <source>
        <dbReference type="Proteomes" id="UP000239560"/>
    </source>
</evidence>
<dbReference type="AlphaFoldDB" id="A0A0K3CP72"/>
<dbReference type="OMA" id="HERLIAM"/>
<evidence type="ECO:0000313" key="2">
    <source>
        <dbReference type="EMBL" id="CTR10497.1"/>
    </source>
</evidence>
<feature type="region of interest" description="Disordered" evidence="1">
    <location>
        <begin position="1"/>
        <end position="20"/>
    </location>
</feature>
<dbReference type="EMBL" id="LCTV02000013">
    <property type="protein sequence ID" value="PRQ71110.1"/>
    <property type="molecule type" value="Genomic_DNA"/>
</dbReference>
<evidence type="ECO:0000313" key="4">
    <source>
        <dbReference type="Proteomes" id="UP000199069"/>
    </source>
</evidence>
<dbReference type="Proteomes" id="UP000239560">
    <property type="component" value="Unassembled WGS sequence"/>
</dbReference>
<dbReference type="Proteomes" id="UP000199069">
    <property type="component" value="Unassembled WGS sequence"/>
</dbReference>
<name>A0A0K3CP72_RHOTO</name>
<feature type="compositionally biased region" description="Basic and acidic residues" evidence="1">
    <location>
        <begin position="78"/>
        <end position="103"/>
    </location>
</feature>
<proteinExistence type="predicted"/>
<feature type="compositionally biased region" description="Basic and acidic residues" evidence="1">
    <location>
        <begin position="136"/>
        <end position="155"/>
    </location>
</feature>
<dbReference type="PANTHER" id="PTHR36576:SF2">
    <property type="entry name" value="PROTEIN CON-6, PUTATIVE (AFU_ORTHOLOGUE AFUA_4G03615)-RELATED"/>
    <property type="match status" value="1"/>
</dbReference>
<accession>A0A0K3CP72</accession>
<dbReference type="InterPro" id="IPR018824">
    <property type="entry name" value="Conidiation-specific_6"/>
</dbReference>
<feature type="region of interest" description="Disordered" evidence="1">
    <location>
        <begin position="38"/>
        <end position="161"/>
    </location>
</feature>
<dbReference type="InterPro" id="IPR052670">
    <property type="entry name" value="UPF0654_domain"/>
</dbReference>